<evidence type="ECO:0000313" key="12">
    <source>
        <dbReference type="Proteomes" id="UP000237682"/>
    </source>
</evidence>
<feature type="modified residue" description="4-aspartylphosphate" evidence="7">
    <location>
        <position position="481"/>
    </location>
</feature>
<dbReference type="InterPro" id="IPR003594">
    <property type="entry name" value="HATPase_dom"/>
</dbReference>
<dbReference type="InterPro" id="IPR011006">
    <property type="entry name" value="CheY-like_superfamily"/>
</dbReference>
<dbReference type="PROSITE" id="PS50110">
    <property type="entry name" value="RESPONSE_REGULATORY"/>
    <property type="match status" value="1"/>
</dbReference>
<dbReference type="AlphaFoldDB" id="A0A2S9QI12"/>
<reference evidence="11 12" key="1">
    <citation type="submission" date="2018-02" db="EMBL/GenBank/DDBJ databases">
        <title>Whole genome sequencing of endophytic bacterium.</title>
        <authorList>
            <person name="Eedara R."/>
            <person name="Podile A.R."/>
        </authorList>
    </citation>
    <scope>NUCLEOTIDE SEQUENCE [LARGE SCALE GENOMIC DNA]</scope>
    <source>
        <strain evidence="11 12">RP1T</strain>
    </source>
</reference>
<dbReference type="SMART" id="SM00388">
    <property type="entry name" value="HisKA"/>
    <property type="match status" value="1"/>
</dbReference>
<sequence>MTAPSRLFDRLRRKPGNDDAEYGQAVVRLILVPLYSLYFAGVTFVQGFGLYDSPIFTTLYFIYLVAAPGLFVWIVRAPGYNFARRVAAMSADYLIITASLAVGDQILLPVYAVLLWVTVGNGIRYGARYLVAATLVALAALAVTALLNPYWRANPYITVTLVLTTILVPAYILSLLTRLQKAYAEALEANLAKSRFLAQASHDLRQPIHAMSLFTAILRDAGLTEEQRSMVDNIDRSLESLGRLFRSLLDISTLDSGSVEPKPASMAMAELFDDLRRQNQQPAQWAGVDLRFMPCSLNVHADQTLLTTVLQNLISNALKYAPGKPVLVGCRRHGETLAICVHDRGDGIAAHHLPLLFTEFYRVRERGDKDVDGVGLGLAIVKRLTALMGLNVTIRSERGRGTSVAITGVPITKANATAATTARQRLLLQRSAMEGLRILLVEDDADILEATHTLLKKWGCIVQAELAPPKTVAACDLVVTDYDLGGGVTGSDCLGHVRRALGREVPAIVLTGHDASRIRAELADPRIPILSKPVRPAELRSNLMAQKIKLDRLARMPGERG</sequence>
<dbReference type="Proteomes" id="UP000237682">
    <property type="component" value="Unassembled WGS sequence"/>
</dbReference>
<dbReference type="CDD" id="cd00075">
    <property type="entry name" value="HATPase"/>
    <property type="match status" value="1"/>
</dbReference>
<evidence type="ECO:0000256" key="4">
    <source>
        <dbReference type="ARBA" id="ARBA00022679"/>
    </source>
</evidence>
<dbReference type="SUPFAM" id="SSF52172">
    <property type="entry name" value="CheY-like"/>
    <property type="match status" value="1"/>
</dbReference>
<comment type="catalytic activity">
    <reaction evidence="1">
        <text>ATP + protein L-histidine = ADP + protein N-phospho-L-histidine.</text>
        <dbReference type="EC" id="2.7.13.3"/>
    </reaction>
</comment>
<feature type="domain" description="Response regulatory" evidence="10">
    <location>
        <begin position="437"/>
        <end position="547"/>
    </location>
</feature>
<protein>
    <recommendedName>
        <fullName evidence="2">histidine kinase</fullName>
        <ecNumber evidence="2">2.7.13.3</ecNumber>
    </recommendedName>
</protein>
<dbReference type="PROSITE" id="PS50109">
    <property type="entry name" value="HIS_KIN"/>
    <property type="match status" value="1"/>
</dbReference>
<evidence type="ECO:0000256" key="1">
    <source>
        <dbReference type="ARBA" id="ARBA00000085"/>
    </source>
</evidence>
<keyword evidence="8" id="KW-0472">Membrane</keyword>
<dbReference type="SUPFAM" id="SSF47384">
    <property type="entry name" value="Homodimeric domain of signal transducing histidine kinase"/>
    <property type="match status" value="1"/>
</dbReference>
<dbReference type="InterPro" id="IPR001789">
    <property type="entry name" value="Sig_transdc_resp-reg_receiver"/>
</dbReference>
<evidence type="ECO:0000256" key="2">
    <source>
        <dbReference type="ARBA" id="ARBA00012438"/>
    </source>
</evidence>
<accession>A0A2S9QI12</accession>
<dbReference type="GO" id="GO:0000155">
    <property type="term" value="F:phosphorelay sensor kinase activity"/>
    <property type="evidence" value="ECO:0007669"/>
    <property type="project" value="InterPro"/>
</dbReference>
<dbReference type="OrthoDB" id="9764438at2"/>
<dbReference type="RefSeq" id="WP_105861315.1">
    <property type="nucleotide sequence ID" value="NZ_PUEJ01000002.1"/>
</dbReference>
<evidence type="ECO:0000256" key="5">
    <source>
        <dbReference type="ARBA" id="ARBA00022777"/>
    </source>
</evidence>
<dbReference type="InterPro" id="IPR003661">
    <property type="entry name" value="HisK_dim/P_dom"/>
</dbReference>
<dbReference type="PANTHER" id="PTHR43711:SF31">
    <property type="entry name" value="HISTIDINE KINASE"/>
    <property type="match status" value="1"/>
</dbReference>
<dbReference type="Gene3D" id="1.10.287.130">
    <property type="match status" value="1"/>
</dbReference>
<keyword evidence="6" id="KW-0902">Two-component regulatory system</keyword>
<dbReference type="Pfam" id="PF00072">
    <property type="entry name" value="Response_reg"/>
    <property type="match status" value="1"/>
</dbReference>
<dbReference type="SUPFAM" id="SSF55874">
    <property type="entry name" value="ATPase domain of HSP90 chaperone/DNA topoisomerase II/histidine kinase"/>
    <property type="match status" value="1"/>
</dbReference>
<dbReference type="Pfam" id="PF00512">
    <property type="entry name" value="HisKA"/>
    <property type="match status" value="1"/>
</dbReference>
<gene>
    <name evidence="11" type="ORF">C5L14_04645</name>
</gene>
<dbReference type="EMBL" id="PUEJ01000002">
    <property type="protein sequence ID" value="PRH88975.1"/>
    <property type="molecule type" value="Genomic_DNA"/>
</dbReference>
<dbReference type="CDD" id="cd00082">
    <property type="entry name" value="HisKA"/>
    <property type="match status" value="1"/>
</dbReference>
<keyword evidence="3 7" id="KW-0597">Phosphoprotein</keyword>
<dbReference type="SMART" id="SM00387">
    <property type="entry name" value="HATPase_c"/>
    <property type="match status" value="1"/>
</dbReference>
<feature type="transmembrane region" description="Helical" evidence="8">
    <location>
        <begin position="25"/>
        <end position="45"/>
    </location>
</feature>
<dbReference type="EC" id="2.7.13.3" evidence="2"/>
<keyword evidence="8" id="KW-1133">Transmembrane helix</keyword>
<evidence type="ECO:0000256" key="6">
    <source>
        <dbReference type="ARBA" id="ARBA00023012"/>
    </source>
</evidence>
<name>A0A2S9QI12_9HYPH</name>
<keyword evidence="8" id="KW-0812">Transmembrane</keyword>
<evidence type="ECO:0000256" key="8">
    <source>
        <dbReference type="SAM" id="Phobius"/>
    </source>
</evidence>
<evidence type="ECO:0000313" key="11">
    <source>
        <dbReference type="EMBL" id="PRH88975.1"/>
    </source>
</evidence>
<proteinExistence type="predicted"/>
<feature type="transmembrane region" description="Helical" evidence="8">
    <location>
        <begin position="57"/>
        <end position="75"/>
    </location>
</feature>
<dbReference type="InterPro" id="IPR036890">
    <property type="entry name" value="HATPase_C_sf"/>
</dbReference>
<dbReference type="InterPro" id="IPR050736">
    <property type="entry name" value="Sensor_HK_Regulatory"/>
</dbReference>
<evidence type="ECO:0000259" key="10">
    <source>
        <dbReference type="PROSITE" id="PS50110"/>
    </source>
</evidence>
<feature type="transmembrane region" description="Helical" evidence="8">
    <location>
        <begin position="156"/>
        <end position="176"/>
    </location>
</feature>
<feature type="transmembrane region" description="Helical" evidence="8">
    <location>
        <begin position="95"/>
        <end position="117"/>
    </location>
</feature>
<feature type="transmembrane region" description="Helical" evidence="8">
    <location>
        <begin position="129"/>
        <end position="150"/>
    </location>
</feature>
<dbReference type="Pfam" id="PF02518">
    <property type="entry name" value="HATPase_c"/>
    <property type="match status" value="1"/>
</dbReference>
<dbReference type="PANTHER" id="PTHR43711">
    <property type="entry name" value="TWO-COMPONENT HISTIDINE KINASE"/>
    <property type="match status" value="1"/>
</dbReference>
<evidence type="ECO:0000256" key="3">
    <source>
        <dbReference type="ARBA" id="ARBA00022553"/>
    </source>
</evidence>
<keyword evidence="4" id="KW-0808">Transferase</keyword>
<dbReference type="InterPro" id="IPR005467">
    <property type="entry name" value="His_kinase_dom"/>
</dbReference>
<dbReference type="Gene3D" id="3.30.565.10">
    <property type="entry name" value="Histidine kinase-like ATPase, C-terminal domain"/>
    <property type="match status" value="1"/>
</dbReference>
<evidence type="ECO:0000259" key="9">
    <source>
        <dbReference type="PROSITE" id="PS50109"/>
    </source>
</evidence>
<organism evidence="11 12">
    <name type="scientific">Labrys okinawensis</name>
    <dbReference type="NCBI Taxonomy" id="346911"/>
    <lineage>
        <taxon>Bacteria</taxon>
        <taxon>Pseudomonadati</taxon>
        <taxon>Pseudomonadota</taxon>
        <taxon>Alphaproteobacteria</taxon>
        <taxon>Hyphomicrobiales</taxon>
        <taxon>Xanthobacteraceae</taxon>
        <taxon>Labrys</taxon>
    </lineage>
</organism>
<dbReference type="PRINTS" id="PR00344">
    <property type="entry name" value="BCTRLSENSOR"/>
</dbReference>
<keyword evidence="12" id="KW-1185">Reference proteome</keyword>
<comment type="caution">
    <text evidence="11">The sequence shown here is derived from an EMBL/GenBank/DDBJ whole genome shotgun (WGS) entry which is preliminary data.</text>
</comment>
<dbReference type="InterPro" id="IPR004358">
    <property type="entry name" value="Sig_transdc_His_kin-like_C"/>
</dbReference>
<dbReference type="SMART" id="SM00448">
    <property type="entry name" value="REC"/>
    <property type="match status" value="1"/>
</dbReference>
<keyword evidence="5 11" id="KW-0418">Kinase</keyword>
<dbReference type="Gene3D" id="3.40.50.2300">
    <property type="match status" value="1"/>
</dbReference>
<dbReference type="InterPro" id="IPR036097">
    <property type="entry name" value="HisK_dim/P_sf"/>
</dbReference>
<evidence type="ECO:0000256" key="7">
    <source>
        <dbReference type="PROSITE-ProRule" id="PRU00169"/>
    </source>
</evidence>
<feature type="domain" description="Histidine kinase" evidence="9">
    <location>
        <begin position="199"/>
        <end position="407"/>
    </location>
</feature>